<sequence>MRVSLGLFLAMLNLTAFGPSLCLSQNTSTEITCEDDPEFKFTVNGKRLACHEIRFVLGRFGLRNCEGISEEAIYFGKGGQFTPVVEDTLIIHCPVSCNDCHLLNTTSKSSSGLPPALRLGSLISVVVCVHVLRLLP</sequence>
<keyword evidence="1" id="KW-0732">Signal</keyword>
<keyword evidence="3" id="KW-1185">Reference proteome</keyword>
<evidence type="ECO:0000313" key="3">
    <source>
        <dbReference type="Proteomes" id="UP001190700"/>
    </source>
</evidence>
<comment type="caution">
    <text evidence="2">The sequence shown here is derived from an EMBL/GenBank/DDBJ whole genome shotgun (WGS) entry which is preliminary data.</text>
</comment>
<organism evidence="2 3">
    <name type="scientific">Cymbomonas tetramitiformis</name>
    <dbReference type="NCBI Taxonomy" id="36881"/>
    <lineage>
        <taxon>Eukaryota</taxon>
        <taxon>Viridiplantae</taxon>
        <taxon>Chlorophyta</taxon>
        <taxon>Pyramimonadophyceae</taxon>
        <taxon>Pyramimonadales</taxon>
        <taxon>Pyramimonadaceae</taxon>
        <taxon>Cymbomonas</taxon>
    </lineage>
</organism>
<reference evidence="2 3" key="1">
    <citation type="journal article" date="2015" name="Genome Biol. Evol.">
        <title>Comparative Genomics of a Bacterivorous Green Alga Reveals Evolutionary Causalities and Consequences of Phago-Mixotrophic Mode of Nutrition.</title>
        <authorList>
            <person name="Burns J.A."/>
            <person name="Paasch A."/>
            <person name="Narechania A."/>
            <person name="Kim E."/>
        </authorList>
    </citation>
    <scope>NUCLEOTIDE SEQUENCE [LARGE SCALE GENOMIC DNA]</scope>
    <source>
        <strain evidence="2 3">PLY_AMNH</strain>
    </source>
</reference>
<name>A0AAE0BI54_9CHLO</name>
<gene>
    <name evidence="2" type="ORF">CYMTET_52992</name>
</gene>
<evidence type="ECO:0000313" key="2">
    <source>
        <dbReference type="EMBL" id="KAK3236897.1"/>
    </source>
</evidence>
<protein>
    <submittedName>
        <fullName evidence="2">Uncharacterized protein</fullName>
    </submittedName>
</protein>
<dbReference type="Proteomes" id="UP001190700">
    <property type="component" value="Unassembled WGS sequence"/>
</dbReference>
<feature type="signal peptide" evidence="1">
    <location>
        <begin position="1"/>
        <end position="24"/>
    </location>
</feature>
<dbReference type="AlphaFoldDB" id="A0AAE0BI54"/>
<dbReference type="EMBL" id="LGRX02034778">
    <property type="protein sequence ID" value="KAK3236897.1"/>
    <property type="molecule type" value="Genomic_DNA"/>
</dbReference>
<proteinExistence type="predicted"/>
<feature type="chain" id="PRO_5042010456" evidence="1">
    <location>
        <begin position="25"/>
        <end position="136"/>
    </location>
</feature>
<accession>A0AAE0BI54</accession>
<evidence type="ECO:0000256" key="1">
    <source>
        <dbReference type="SAM" id="SignalP"/>
    </source>
</evidence>